<evidence type="ECO:0000256" key="5">
    <source>
        <dbReference type="ARBA" id="ARBA00022989"/>
    </source>
</evidence>
<reference evidence="9 10" key="1">
    <citation type="journal article" date="2013" name="ISME J.">
        <title>Comparative genomics of pathogenic lineages of Vibrio nigripulchritudo identifies virulence-associated traits.</title>
        <authorList>
            <person name="Goudenege D."/>
            <person name="Labreuche Y."/>
            <person name="Krin E."/>
            <person name="Ansquer D."/>
            <person name="Mangenot S."/>
            <person name="Calteau A."/>
            <person name="Medigue C."/>
            <person name="Mazel D."/>
            <person name="Polz M.F."/>
            <person name="Le Roux F."/>
        </authorList>
    </citation>
    <scope>NUCLEOTIDE SEQUENCE [LARGE SCALE GENOMIC DNA]</scope>
    <source>
        <strain evidence="10">SnF1</strain>
    </source>
</reference>
<dbReference type="EMBL" id="FO203526">
    <property type="protein sequence ID" value="CCO57405.1"/>
    <property type="molecule type" value="Genomic_DNA"/>
</dbReference>
<feature type="transmembrane region" description="Helical" evidence="7">
    <location>
        <begin position="229"/>
        <end position="245"/>
    </location>
</feature>
<name>U4JWW3_9VIBR</name>
<dbReference type="RefSeq" id="WP_022550358.1">
    <property type="nucleotide sequence ID" value="NC_022528.1"/>
</dbReference>
<dbReference type="PANTHER" id="PTHR40074">
    <property type="entry name" value="O-ACETYLTRANSFERASE WECH"/>
    <property type="match status" value="1"/>
</dbReference>
<organism evidence="9 10">
    <name type="scientific">Vibrio nigripulchritudo</name>
    <dbReference type="NCBI Taxonomy" id="28173"/>
    <lineage>
        <taxon>Bacteria</taxon>
        <taxon>Pseudomonadati</taxon>
        <taxon>Pseudomonadota</taxon>
        <taxon>Gammaproteobacteria</taxon>
        <taxon>Vibrionales</taxon>
        <taxon>Vibrionaceae</taxon>
        <taxon>Vibrio</taxon>
    </lineage>
</organism>
<dbReference type="KEGG" id="vni:VIBNI_A1268"/>
<dbReference type="PATRIC" id="fig|1260221.3.peg.1218"/>
<evidence type="ECO:0000259" key="8">
    <source>
        <dbReference type="Pfam" id="PF01757"/>
    </source>
</evidence>
<dbReference type="PANTHER" id="PTHR40074:SF2">
    <property type="entry name" value="O-ACETYLTRANSFERASE WECH"/>
    <property type="match status" value="1"/>
</dbReference>
<dbReference type="AlphaFoldDB" id="U4JWW3"/>
<feature type="transmembrane region" description="Helical" evidence="7">
    <location>
        <begin position="46"/>
        <end position="63"/>
    </location>
</feature>
<accession>U4JWW3</accession>
<evidence type="ECO:0000313" key="9">
    <source>
        <dbReference type="EMBL" id="CCO57405.1"/>
    </source>
</evidence>
<evidence type="ECO:0000313" key="10">
    <source>
        <dbReference type="Proteomes" id="UP000016895"/>
    </source>
</evidence>
<gene>
    <name evidence="9" type="ORF">VIBNI_A1268</name>
</gene>
<keyword evidence="9" id="KW-0012">Acyltransferase</keyword>
<dbReference type="GO" id="GO:0009246">
    <property type="term" value="P:enterobacterial common antigen biosynthetic process"/>
    <property type="evidence" value="ECO:0007669"/>
    <property type="project" value="TreeGrafter"/>
</dbReference>
<keyword evidence="10" id="KW-1185">Reference proteome</keyword>
<evidence type="ECO:0000256" key="4">
    <source>
        <dbReference type="ARBA" id="ARBA00022692"/>
    </source>
</evidence>
<dbReference type="STRING" id="28173.VIBNI_A1268"/>
<feature type="domain" description="Acyltransferase 3" evidence="8">
    <location>
        <begin position="6"/>
        <end position="303"/>
    </location>
</feature>
<keyword evidence="3" id="KW-1003">Cell membrane</keyword>
<dbReference type="GO" id="GO:0016413">
    <property type="term" value="F:O-acetyltransferase activity"/>
    <property type="evidence" value="ECO:0007669"/>
    <property type="project" value="TreeGrafter"/>
</dbReference>
<keyword evidence="5 7" id="KW-1133">Transmembrane helix</keyword>
<comment type="subcellular location">
    <subcellularLocation>
        <location evidence="1">Cell membrane</location>
        <topology evidence="1">Multi-pass membrane protein</topology>
    </subcellularLocation>
</comment>
<dbReference type="Proteomes" id="UP000016895">
    <property type="component" value="Chromosome 1"/>
</dbReference>
<keyword evidence="4 7" id="KW-0812">Transmembrane</keyword>
<feature type="transmembrane region" description="Helical" evidence="7">
    <location>
        <begin position="120"/>
        <end position="141"/>
    </location>
</feature>
<feature type="transmembrane region" description="Helical" evidence="7">
    <location>
        <begin position="148"/>
        <end position="164"/>
    </location>
</feature>
<dbReference type="OrthoDB" id="8678265at2"/>
<protein>
    <submittedName>
        <fullName evidence="9">Putative Acyltransferase 3</fullName>
    </submittedName>
</protein>
<evidence type="ECO:0000256" key="1">
    <source>
        <dbReference type="ARBA" id="ARBA00004651"/>
    </source>
</evidence>
<keyword evidence="9" id="KW-0808">Transferase</keyword>
<feature type="transmembrane region" description="Helical" evidence="7">
    <location>
        <begin position="203"/>
        <end position="223"/>
    </location>
</feature>
<proteinExistence type="inferred from homology"/>
<keyword evidence="6 7" id="KW-0472">Membrane</keyword>
<evidence type="ECO:0000256" key="3">
    <source>
        <dbReference type="ARBA" id="ARBA00022475"/>
    </source>
</evidence>
<dbReference type="Pfam" id="PF01757">
    <property type="entry name" value="Acyl_transf_3"/>
    <property type="match status" value="1"/>
</dbReference>
<dbReference type="InterPro" id="IPR002656">
    <property type="entry name" value="Acyl_transf_3_dom"/>
</dbReference>
<feature type="transmembrane region" description="Helical" evidence="7">
    <location>
        <begin position="7"/>
        <end position="26"/>
    </location>
</feature>
<feature type="transmembrane region" description="Helical" evidence="7">
    <location>
        <begin position="170"/>
        <end position="191"/>
    </location>
</feature>
<evidence type="ECO:0000256" key="2">
    <source>
        <dbReference type="ARBA" id="ARBA00007400"/>
    </source>
</evidence>
<comment type="similarity">
    <text evidence="2">Belongs to the acyltransferase 3 family.</text>
</comment>
<dbReference type="GO" id="GO:0005886">
    <property type="term" value="C:plasma membrane"/>
    <property type="evidence" value="ECO:0007669"/>
    <property type="project" value="UniProtKB-SubCell"/>
</dbReference>
<evidence type="ECO:0000256" key="6">
    <source>
        <dbReference type="ARBA" id="ARBA00023136"/>
    </source>
</evidence>
<feature type="transmembrane region" description="Helical" evidence="7">
    <location>
        <begin position="257"/>
        <end position="276"/>
    </location>
</feature>
<feature type="transmembrane region" description="Helical" evidence="7">
    <location>
        <begin position="288"/>
        <end position="308"/>
    </location>
</feature>
<feature type="transmembrane region" description="Helical" evidence="7">
    <location>
        <begin position="83"/>
        <end position="100"/>
    </location>
</feature>
<evidence type="ECO:0000256" key="7">
    <source>
        <dbReference type="SAM" id="Phobius"/>
    </source>
</evidence>
<sequence>MNNDRQAIDTLRGFACILLVAYHVVGNTPFNGLRLEEGVYREVNDLLGYVRMPIFTFLSGLVYAYRPFNGDYRKFFSGKTRRLLFPMLVVGTCFAVLQSFTPGANAEQYNWPMLHVLPVAHFWFVEALFIIFAFVAIFEALKFLSNPLLFSAVFGLATFIYTSSFDVPYFALSGAVYLFPFFLLGVAIHRFNLIRYLSVWHGWMLLALVSASLMLNALGYLYVHDKRSVYGLLVGAVFCIGALSVRGRSQWLARIGVYSYSIYLFHVFFTAAFRIILTKVGVENTHLLFAVSLLAGIVGPIVTERLLLGTNITRVLCLGKAPTKIENLWFSKRFKKDRELTTVSDV</sequence>